<name>A0A484HJS9_9BACT</name>
<dbReference type="Pfam" id="PF11136">
    <property type="entry name" value="DUF2889"/>
    <property type="match status" value="1"/>
</dbReference>
<evidence type="ECO:0008006" key="2">
    <source>
        <dbReference type="Google" id="ProtNLM"/>
    </source>
</evidence>
<dbReference type="InterPro" id="IPR021312">
    <property type="entry name" value="DUF2889"/>
</dbReference>
<gene>
    <name evidence="1" type="ORF">EPICR_40300</name>
</gene>
<dbReference type="EMBL" id="CAACVI010000034">
    <property type="protein sequence ID" value="VEN74713.1"/>
    <property type="molecule type" value="Genomic_DNA"/>
</dbReference>
<organism evidence="1">
    <name type="scientific">uncultured Desulfobacteraceae bacterium</name>
    <dbReference type="NCBI Taxonomy" id="218296"/>
    <lineage>
        <taxon>Bacteria</taxon>
        <taxon>Pseudomonadati</taxon>
        <taxon>Thermodesulfobacteriota</taxon>
        <taxon>Desulfobacteria</taxon>
        <taxon>Desulfobacterales</taxon>
        <taxon>Desulfobacteraceae</taxon>
        <taxon>environmental samples</taxon>
    </lineage>
</organism>
<sequence length="189" mass="21050">MDTKKTSQSPLESEKGTEIHSRHIHVSTFECDGDAVIVEGRLTDRRFVEIKLITGEKSPPAAIHDMIIRLKARVSWPPVILDVEVEMPQIPHEDCLETRKSLVFLKGKTISKGFSAMVQEETRGIKGCRHLSGLLLAMAPAALQGIFTGRAEDGIPKKEVAGLLNTFFSDTCRAWRKDGEVMKRVLKTL</sequence>
<reference evidence="1" key="1">
    <citation type="submission" date="2019-01" db="EMBL/GenBank/DDBJ databases">
        <authorList>
            <consortium name="Genoscope - CEA"/>
            <person name="William W."/>
        </authorList>
    </citation>
    <scope>NUCLEOTIDE SEQUENCE</scope>
    <source>
        <strain evidence="1">CR-1</strain>
    </source>
</reference>
<evidence type="ECO:0000313" key="1">
    <source>
        <dbReference type="EMBL" id="VEN74713.1"/>
    </source>
</evidence>
<accession>A0A484HJS9</accession>
<proteinExistence type="predicted"/>
<protein>
    <recommendedName>
        <fullName evidence="2">DUF2889 domain-containing protein</fullName>
    </recommendedName>
</protein>
<dbReference type="AlphaFoldDB" id="A0A484HJS9"/>